<dbReference type="GO" id="GO:0016709">
    <property type="term" value="F:oxidoreductase activity, acting on paired donors, with incorporation or reduction of molecular oxygen, NAD(P)H as one donor, and incorporation of one atom of oxygen"/>
    <property type="evidence" value="ECO:0007669"/>
    <property type="project" value="UniProtKB-ARBA"/>
</dbReference>
<evidence type="ECO:0000256" key="3">
    <source>
        <dbReference type="ARBA" id="ARBA00022827"/>
    </source>
</evidence>
<dbReference type="PANTHER" id="PTHR43004">
    <property type="entry name" value="TRK SYSTEM POTASSIUM UPTAKE PROTEIN"/>
    <property type="match status" value="1"/>
</dbReference>
<evidence type="ECO:0000259" key="4">
    <source>
        <dbReference type="Pfam" id="PF01494"/>
    </source>
</evidence>
<dbReference type="GO" id="GO:0071949">
    <property type="term" value="F:FAD binding"/>
    <property type="evidence" value="ECO:0007669"/>
    <property type="project" value="InterPro"/>
</dbReference>
<dbReference type="OrthoDB" id="9766816at2"/>
<accession>A0A494VSY9</accession>
<dbReference type="PANTHER" id="PTHR43004:SF19">
    <property type="entry name" value="BINDING MONOOXYGENASE, PUTATIVE (JCVI)-RELATED"/>
    <property type="match status" value="1"/>
</dbReference>
<sequence>MVQTQVIIIGAGPTGLMAACQLARLNINFIIIDSKPAPVAESRAMLVTARSMEIYRQMGLADTVLKEGQVIDSFSIFMNGREKATLKTTNAGQGLTDFPNLQAFEQFKNEDLLYTDLKMLGHDVLWRTSLVSFAQNEDGLQARLYDKTDPFRDFFVEADYLLGCDGASSTVRQQLGLDFIGGTYQNKFFVADVNLNWLQPTNKLIASLSRQSFCAFFPMYGNGSYRILGTLPQHFMATEEIDFDDLKPVIHSTAKIPFNIETLNWFSVYKLHHRCVDEFKVGHCFLLGDAAHIHSPAGGQGMNTGLQDAYNLTWKLAMVLNKAAAEPLLNTYHDERYPFAQWLLRFTDNIFGFMTGQQWYVYYFRRCFIPIFLKWLLAAPFFSRRAFKTLSQIGYSYRKSRLSINCSSQKLKFKAGDRCPHILIDHDGHQQSLLSLLTETKFYLLCVGDIRQHDFLPAHLQGYINVINLPHAACWHKAGVKGKLFILLRPDQYIGLVSDEMNTALLSGYFNNFK</sequence>
<evidence type="ECO:0000256" key="1">
    <source>
        <dbReference type="ARBA" id="ARBA00001974"/>
    </source>
</evidence>
<dbReference type="InterPro" id="IPR002938">
    <property type="entry name" value="FAD-bd"/>
</dbReference>
<keyword evidence="3" id="KW-0274">FAD</keyword>
<dbReference type="PRINTS" id="PR00420">
    <property type="entry name" value="RNGMNOXGNASE"/>
</dbReference>
<evidence type="ECO:0000256" key="2">
    <source>
        <dbReference type="ARBA" id="ARBA00022630"/>
    </source>
</evidence>
<evidence type="ECO:0000313" key="6">
    <source>
        <dbReference type="Proteomes" id="UP000270046"/>
    </source>
</evidence>
<gene>
    <name evidence="5" type="ORF">HYN43_003920</name>
</gene>
<keyword evidence="5" id="KW-0503">Monooxygenase</keyword>
<dbReference type="Gene3D" id="3.50.50.60">
    <property type="entry name" value="FAD/NAD(P)-binding domain"/>
    <property type="match status" value="1"/>
</dbReference>
<dbReference type="Proteomes" id="UP000270046">
    <property type="component" value="Chromosome"/>
</dbReference>
<dbReference type="Pfam" id="PF01494">
    <property type="entry name" value="FAD_binding_3"/>
    <property type="match status" value="1"/>
</dbReference>
<proteinExistence type="predicted"/>
<protein>
    <submittedName>
        <fullName evidence="5">Pentachlorophenol monooxygenase</fullName>
    </submittedName>
</protein>
<comment type="cofactor">
    <cofactor evidence="1">
        <name>FAD</name>
        <dbReference type="ChEBI" id="CHEBI:57692"/>
    </cofactor>
</comment>
<dbReference type="Gene3D" id="3.30.70.2450">
    <property type="match status" value="1"/>
</dbReference>
<keyword evidence="2" id="KW-0285">Flavoprotein</keyword>
<dbReference type="KEGG" id="muh:HYN43_003920"/>
<dbReference type="InterPro" id="IPR036188">
    <property type="entry name" value="FAD/NAD-bd_sf"/>
</dbReference>
<keyword evidence="6" id="KW-1185">Reference proteome</keyword>
<keyword evidence="5" id="KW-0560">Oxidoreductase</keyword>
<reference evidence="5 6" key="1">
    <citation type="submission" date="2018-10" db="EMBL/GenBank/DDBJ databases">
        <title>Genome sequencing of Mucilaginibacter sp. HYN0043.</title>
        <authorList>
            <person name="Kim M."/>
            <person name="Yi H."/>
        </authorList>
    </citation>
    <scope>NUCLEOTIDE SEQUENCE [LARGE SCALE GENOMIC DNA]</scope>
    <source>
        <strain evidence="5 6">HYN0043</strain>
    </source>
</reference>
<organism evidence="5 6">
    <name type="scientific">Mucilaginibacter celer</name>
    <dbReference type="NCBI Taxonomy" id="2305508"/>
    <lineage>
        <taxon>Bacteria</taxon>
        <taxon>Pseudomonadati</taxon>
        <taxon>Bacteroidota</taxon>
        <taxon>Sphingobacteriia</taxon>
        <taxon>Sphingobacteriales</taxon>
        <taxon>Sphingobacteriaceae</taxon>
        <taxon>Mucilaginibacter</taxon>
    </lineage>
</organism>
<dbReference type="AlphaFoldDB" id="A0A494VSY9"/>
<dbReference type="Gene3D" id="3.40.30.120">
    <property type="match status" value="1"/>
</dbReference>
<dbReference type="InterPro" id="IPR050641">
    <property type="entry name" value="RIFMO-like"/>
</dbReference>
<feature type="domain" description="FAD-binding" evidence="4">
    <location>
        <begin position="3"/>
        <end position="347"/>
    </location>
</feature>
<dbReference type="SUPFAM" id="SSF51905">
    <property type="entry name" value="FAD/NAD(P)-binding domain"/>
    <property type="match status" value="1"/>
</dbReference>
<name>A0A494VSY9_9SPHI</name>
<dbReference type="EMBL" id="CP032869">
    <property type="protein sequence ID" value="AYL94498.1"/>
    <property type="molecule type" value="Genomic_DNA"/>
</dbReference>
<dbReference type="Pfam" id="PF21274">
    <property type="entry name" value="Rng_hyd_C"/>
    <property type="match status" value="1"/>
</dbReference>
<evidence type="ECO:0000313" key="5">
    <source>
        <dbReference type="EMBL" id="AYL94498.1"/>
    </source>
</evidence>